<dbReference type="Gene3D" id="3.40.50.150">
    <property type="entry name" value="Vaccinia Virus protein VP39"/>
    <property type="match status" value="1"/>
</dbReference>
<dbReference type="InterPro" id="IPR029063">
    <property type="entry name" value="SAM-dependent_MTases_sf"/>
</dbReference>
<proteinExistence type="predicted"/>
<feature type="non-terminal residue" evidence="3">
    <location>
        <position position="311"/>
    </location>
</feature>
<keyword evidence="4" id="KW-1185">Reference proteome</keyword>
<dbReference type="SUPFAM" id="SSF53335">
    <property type="entry name" value="S-adenosyl-L-methionine-dependent methyltransferases"/>
    <property type="match status" value="1"/>
</dbReference>
<feature type="non-terminal residue" evidence="3">
    <location>
        <position position="1"/>
    </location>
</feature>
<name>A0ABN9TFH7_9DINO</name>
<dbReference type="InterPro" id="IPR001525">
    <property type="entry name" value="C5_MeTfrase"/>
</dbReference>
<reference evidence="3" key="1">
    <citation type="submission" date="2023-10" db="EMBL/GenBank/DDBJ databases">
        <authorList>
            <person name="Chen Y."/>
            <person name="Shah S."/>
            <person name="Dougan E. K."/>
            <person name="Thang M."/>
            <person name="Chan C."/>
        </authorList>
    </citation>
    <scope>NUCLEOTIDE SEQUENCE [LARGE SCALE GENOMIC DNA]</scope>
</reference>
<evidence type="ECO:0008006" key="5">
    <source>
        <dbReference type="Google" id="ProtNLM"/>
    </source>
</evidence>
<sequence length="311" mass="35205">DKAKPATLASLMPLIHSTEAVQLRADCAKAKCVQNIRTTDVHVAGISCRPFAPCGQQQGTSSWEMSALGAWGALMIKLEPKTIVVEQSHRFNVSILQEIFQGRYLWQVMILNGTDFGMKIRRKRFYAVGHHVEKVGGAICKMDNILPLLYREVKDGQNFTYRDYMIASIMPEFHHEIDDELEWAISRPKSRAKGTPLSEVKQRTRPFDSALTEVEMDNLIKYEMATMQGSPCNIVQSFDSRPSYGTVDTMHTIIANPGIHFCTSISVRRWFTPSELMVAQGIPIHRTFANPRGRNYTTTPYLIPANRKRAK</sequence>
<evidence type="ECO:0000256" key="2">
    <source>
        <dbReference type="ARBA" id="ARBA00022679"/>
    </source>
</evidence>
<keyword evidence="2" id="KW-0808">Transferase</keyword>
<organism evidence="3 4">
    <name type="scientific">Prorocentrum cordatum</name>
    <dbReference type="NCBI Taxonomy" id="2364126"/>
    <lineage>
        <taxon>Eukaryota</taxon>
        <taxon>Sar</taxon>
        <taxon>Alveolata</taxon>
        <taxon>Dinophyceae</taxon>
        <taxon>Prorocentrales</taxon>
        <taxon>Prorocentraceae</taxon>
        <taxon>Prorocentrum</taxon>
    </lineage>
</organism>
<dbReference type="Proteomes" id="UP001189429">
    <property type="component" value="Unassembled WGS sequence"/>
</dbReference>
<comment type="caution">
    <text evidence="3">The sequence shown here is derived from an EMBL/GenBank/DDBJ whole genome shotgun (WGS) entry which is preliminary data.</text>
</comment>
<protein>
    <recommendedName>
        <fullName evidence="5">Polyprotein</fullName>
    </recommendedName>
</protein>
<gene>
    <name evidence="3" type="ORF">PCOR1329_LOCUS38373</name>
</gene>
<accession>A0ABN9TFH7</accession>
<evidence type="ECO:0000313" key="4">
    <source>
        <dbReference type="Proteomes" id="UP001189429"/>
    </source>
</evidence>
<dbReference type="EMBL" id="CAUYUJ010014646">
    <property type="protein sequence ID" value="CAK0844232.1"/>
    <property type="molecule type" value="Genomic_DNA"/>
</dbReference>
<evidence type="ECO:0000256" key="1">
    <source>
        <dbReference type="ARBA" id="ARBA00022603"/>
    </source>
</evidence>
<evidence type="ECO:0000313" key="3">
    <source>
        <dbReference type="EMBL" id="CAK0844232.1"/>
    </source>
</evidence>
<keyword evidence="1" id="KW-0489">Methyltransferase</keyword>
<dbReference type="Pfam" id="PF00145">
    <property type="entry name" value="DNA_methylase"/>
    <property type="match status" value="1"/>
</dbReference>